<proteinExistence type="predicted"/>
<keyword evidence="4" id="KW-0479">Metal-binding</keyword>
<feature type="domain" description="Copper resistance protein D" evidence="12">
    <location>
        <begin position="321"/>
        <end position="402"/>
    </location>
</feature>
<feature type="signal peptide" evidence="10">
    <location>
        <begin position="1"/>
        <end position="25"/>
    </location>
</feature>
<dbReference type="SUPFAM" id="SSF81296">
    <property type="entry name" value="E set domains"/>
    <property type="match status" value="1"/>
</dbReference>
<dbReference type="Pfam" id="PF04234">
    <property type="entry name" value="CopC"/>
    <property type="match status" value="1"/>
</dbReference>
<feature type="transmembrane region" description="Helical" evidence="9">
    <location>
        <begin position="146"/>
        <end position="165"/>
    </location>
</feature>
<feature type="transmembrane region" description="Helical" evidence="9">
    <location>
        <begin position="329"/>
        <end position="346"/>
    </location>
</feature>
<evidence type="ECO:0000256" key="4">
    <source>
        <dbReference type="ARBA" id="ARBA00022723"/>
    </source>
</evidence>
<keyword evidence="6 9" id="KW-1133">Transmembrane helix</keyword>
<dbReference type="OrthoDB" id="5242236at2"/>
<evidence type="ECO:0000256" key="7">
    <source>
        <dbReference type="ARBA" id="ARBA00023008"/>
    </source>
</evidence>
<feature type="transmembrane region" description="Helical" evidence="9">
    <location>
        <begin position="445"/>
        <end position="464"/>
    </location>
</feature>
<dbReference type="GO" id="GO:0046688">
    <property type="term" value="P:response to copper ion"/>
    <property type="evidence" value="ECO:0007669"/>
    <property type="project" value="InterPro"/>
</dbReference>
<dbReference type="EMBL" id="FNBT01000002">
    <property type="protein sequence ID" value="SDF20100.1"/>
    <property type="molecule type" value="Genomic_DNA"/>
</dbReference>
<gene>
    <name evidence="13" type="ORF">SAMN05660662_1311</name>
</gene>
<keyword evidence="3 9" id="KW-0812">Transmembrane</keyword>
<evidence type="ECO:0000313" key="13">
    <source>
        <dbReference type="EMBL" id="SDF20100.1"/>
    </source>
</evidence>
<keyword evidence="14" id="KW-1185">Reference proteome</keyword>
<name>A0A1G7J594_9ACTN</name>
<feature type="transmembrane region" description="Helical" evidence="9">
    <location>
        <begin position="366"/>
        <end position="385"/>
    </location>
</feature>
<evidence type="ECO:0000256" key="6">
    <source>
        <dbReference type="ARBA" id="ARBA00022989"/>
    </source>
</evidence>
<evidence type="ECO:0000313" key="14">
    <source>
        <dbReference type="Proteomes" id="UP000199406"/>
    </source>
</evidence>
<dbReference type="PANTHER" id="PTHR34820:SF4">
    <property type="entry name" value="INNER MEMBRANE PROTEIN YEBZ"/>
    <property type="match status" value="1"/>
</dbReference>
<accession>A0A1G7J594</accession>
<keyword evidence="8 9" id="KW-0472">Membrane</keyword>
<evidence type="ECO:0000256" key="2">
    <source>
        <dbReference type="ARBA" id="ARBA00022475"/>
    </source>
</evidence>
<dbReference type="InterPro" id="IPR032694">
    <property type="entry name" value="CopC/D"/>
</dbReference>
<dbReference type="InterPro" id="IPR008457">
    <property type="entry name" value="Cu-R_CopD_dom"/>
</dbReference>
<dbReference type="GO" id="GO:0005886">
    <property type="term" value="C:plasma membrane"/>
    <property type="evidence" value="ECO:0007669"/>
    <property type="project" value="UniProtKB-SubCell"/>
</dbReference>
<dbReference type="STRING" id="1550231.SAMN05660662_1311"/>
<dbReference type="GO" id="GO:0042597">
    <property type="term" value="C:periplasmic space"/>
    <property type="evidence" value="ECO:0007669"/>
    <property type="project" value="InterPro"/>
</dbReference>
<comment type="subcellular location">
    <subcellularLocation>
        <location evidence="1">Cell membrane</location>
        <topology evidence="1">Multi-pass membrane protein</topology>
    </subcellularLocation>
</comment>
<dbReference type="PANTHER" id="PTHR34820">
    <property type="entry name" value="INNER MEMBRANE PROTEIN YEBZ"/>
    <property type="match status" value="1"/>
</dbReference>
<dbReference type="InterPro" id="IPR007348">
    <property type="entry name" value="CopC_dom"/>
</dbReference>
<feature type="domain" description="CopC" evidence="11">
    <location>
        <begin position="24"/>
        <end position="117"/>
    </location>
</feature>
<evidence type="ECO:0000256" key="1">
    <source>
        <dbReference type="ARBA" id="ARBA00004651"/>
    </source>
</evidence>
<feature type="transmembrane region" description="Helical" evidence="9">
    <location>
        <begin position="221"/>
        <end position="240"/>
    </location>
</feature>
<dbReference type="InterPro" id="IPR014756">
    <property type="entry name" value="Ig_E-set"/>
</dbReference>
<reference evidence="14" key="1">
    <citation type="submission" date="2016-10" db="EMBL/GenBank/DDBJ databases">
        <authorList>
            <person name="Varghese N."/>
            <person name="Submissions S."/>
        </authorList>
    </citation>
    <scope>NUCLEOTIDE SEQUENCE [LARGE SCALE GENOMIC DNA]</scope>
    <source>
        <strain evidence="14">DSM 44268</strain>
    </source>
</reference>
<dbReference type="GO" id="GO:0006825">
    <property type="term" value="P:copper ion transport"/>
    <property type="evidence" value="ECO:0007669"/>
    <property type="project" value="InterPro"/>
</dbReference>
<evidence type="ECO:0000256" key="8">
    <source>
        <dbReference type="ARBA" id="ARBA00023136"/>
    </source>
</evidence>
<sequence length="585" mass="60296">MPLLLLVTGWLLAGVVLAGPAAAHAGLVATEPGESARLETAPTEVTLTFNEGVSLGAGYARVLTAEGERVDTDDASVDGDVVTIPLQPDLGDGGYLVTYRIVSADSHPIQGAFSFVVGDGELVAASADGPIADRLVEGAQQLVRTVGFAGIAFAVGVPVLVLLCLPRGWSSRRLRLMSTWGAATAAGTAVLLFLLQGPYAAGSGLGSLLDPELLSATAASTAGWALLARAVLAVALLFALRPAWRREGPPEVPELAAAALSATGLALATAATGHAVAGSWPVLAIGVTAVHVVAMSVWLGGLVALLLVVLRPFDEDADFADAMRRFSRVAFAAVAALVVTGILQSVRELGSPTALVDTVYGRLLMAKLTFFLVVLGAAGVSRVWVQQRLGVRRAPAGRRTRVTAHAFGATAEGRVDSDEDESVAARSRMQSDGARDQLPSLRRSMLVEAVLGAAIVLVSAVLVGTPPAQAVAGDPVDVTMSLEGSSGEAGSVQVTVVPAQAGSNVLQLYLYDDEGRATQPEQIRVALTEEQQEIGPLDVDIAAAGPGRYVAQDMAVPTAGTWRLTVTVRLDEFTATTASTTFAVR</sequence>
<feature type="chain" id="PRO_5039025623" evidence="10">
    <location>
        <begin position="26"/>
        <end position="585"/>
    </location>
</feature>
<keyword evidence="5 10" id="KW-0732">Signal</keyword>
<keyword evidence="2" id="KW-1003">Cell membrane</keyword>
<dbReference type="AlphaFoldDB" id="A0A1G7J594"/>
<evidence type="ECO:0000256" key="10">
    <source>
        <dbReference type="SAM" id="SignalP"/>
    </source>
</evidence>
<dbReference type="Gene3D" id="2.60.40.1220">
    <property type="match status" value="1"/>
</dbReference>
<evidence type="ECO:0000256" key="9">
    <source>
        <dbReference type="SAM" id="Phobius"/>
    </source>
</evidence>
<feature type="transmembrane region" description="Helical" evidence="9">
    <location>
        <begin position="282"/>
        <end position="308"/>
    </location>
</feature>
<feature type="transmembrane region" description="Helical" evidence="9">
    <location>
        <begin position="177"/>
        <end position="201"/>
    </location>
</feature>
<evidence type="ECO:0000256" key="5">
    <source>
        <dbReference type="ARBA" id="ARBA00022729"/>
    </source>
</evidence>
<protein>
    <submittedName>
        <fullName evidence="13">Copper transport protein</fullName>
    </submittedName>
</protein>
<dbReference type="InterPro" id="IPR014755">
    <property type="entry name" value="Cu-Rt/internalin_Ig-like"/>
</dbReference>
<evidence type="ECO:0000259" key="11">
    <source>
        <dbReference type="Pfam" id="PF04234"/>
    </source>
</evidence>
<evidence type="ECO:0000259" key="12">
    <source>
        <dbReference type="Pfam" id="PF05425"/>
    </source>
</evidence>
<feature type="transmembrane region" description="Helical" evidence="9">
    <location>
        <begin position="252"/>
        <end position="276"/>
    </location>
</feature>
<organism evidence="13 14">
    <name type="scientific">Blastococcus aurantiacus</name>
    <dbReference type="NCBI Taxonomy" id="1550231"/>
    <lineage>
        <taxon>Bacteria</taxon>
        <taxon>Bacillati</taxon>
        <taxon>Actinomycetota</taxon>
        <taxon>Actinomycetes</taxon>
        <taxon>Geodermatophilales</taxon>
        <taxon>Geodermatophilaceae</taxon>
        <taxon>Blastococcus</taxon>
    </lineage>
</organism>
<dbReference type="GO" id="GO:0005507">
    <property type="term" value="F:copper ion binding"/>
    <property type="evidence" value="ECO:0007669"/>
    <property type="project" value="InterPro"/>
</dbReference>
<dbReference type="Pfam" id="PF05425">
    <property type="entry name" value="CopD"/>
    <property type="match status" value="1"/>
</dbReference>
<evidence type="ECO:0000256" key="3">
    <source>
        <dbReference type="ARBA" id="ARBA00022692"/>
    </source>
</evidence>
<dbReference type="Proteomes" id="UP000199406">
    <property type="component" value="Unassembled WGS sequence"/>
</dbReference>
<keyword evidence="7" id="KW-0186">Copper</keyword>